<comment type="caution">
    <text evidence="2">The sequence shown here is derived from an EMBL/GenBank/DDBJ whole genome shotgun (WGS) entry which is preliminary data.</text>
</comment>
<feature type="region of interest" description="Disordered" evidence="1">
    <location>
        <begin position="181"/>
        <end position="216"/>
    </location>
</feature>
<reference evidence="3" key="1">
    <citation type="journal article" date="2019" name="Gigascience">
        <title>De novo genome assembly of the endangered Acer yangbiense, a plant species with extremely small populations endemic to Yunnan Province, China.</title>
        <authorList>
            <person name="Yang J."/>
            <person name="Wariss H.M."/>
            <person name="Tao L."/>
            <person name="Zhang R."/>
            <person name="Yun Q."/>
            <person name="Hollingsworth P."/>
            <person name="Dao Z."/>
            <person name="Luo G."/>
            <person name="Guo H."/>
            <person name="Ma Y."/>
            <person name="Sun W."/>
        </authorList>
    </citation>
    <scope>NUCLEOTIDE SEQUENCE [LARGE SCALE GENOMIC DNA]</scope>
    <source>
        <strain evidence="3">cv. br00</strain>
    </source>
</reference>
<accession>A0A5N5LFA8</accession>
<proteinExistence type="predicted"/>
<evidence type="ECO:0000313" key="2">
    <source>
        <dbReference type="EMBL" id="KAB5541302.1"/>
    </source>
</evidence>
<name>A0A5N5LFA8_9ROSI</name>
<keyword evidence="3" id="KW-1185">Reference proteome</keyword>
<protein>
    <submittedName>
        <fullName evidence="2">Uncharacterized protein</fullName>
    </submittedName>
</protein>
<gene>
    <name evidence="2" type="ORF">DKX38_014276</name>
</gene>
<organism evidence="2 3">
    <name type="scientific">Salix brachista</name>
    <dbReference type="NCBI Taxonomy" id="2182728"/>
    <lineage>
        <taxon>Eukaryota</taxon>
        <taxon>Viridiplantae</taxon>
        <taxon>Streptophyta</taxon>
        <taxon>Embryophyta</taxon>
        <taxon>Tracheophyta</taxon>
        <taxon>Spermatophyta</taxon>
        <taxon>Magnoliopsida</taxon>
        <taxon>eudicotyledons</taxon>
        <taxon>Gunneridae</taxon>
        <taxon>Pentapetalae</taxon>
        <taxon>rosids</taxon>
        <taxon>fabids</taxon>
        <taxon>Malpighiales</taxon>
        <taxon>Salicaceae</taxon>
        <taxon>Saliceae</taxon>
        <taxon>Salix</taxon>
    </lineage>
</organism>
<dbReference type="PANTHER" id="PTHR31109:SF2">
    <property type="entry name" value="RIBOSOME BIOGENESIS PROTEIN SLX9 HOMOLOG"/>
    <property type="match status" value="1"/>
</dbReference>
<dbReference type="PANTHER" id="PTHR31109">
    <property type="entry name" value="PROTEIN FAM207A"/>
    <property type="match status" value="1"/>
</dbReference>
<dbReference type="AlphaFoldDB" id="A0A5N5LFA8"/>
<feature type="compositionally biased region" description="Basic residues" evidence="1">
    <location>
        <begin position="189"/>
        <end position="206"/>
    </location>
</feature>
<dbReference type="EMBL" id="VDCV01000009">
    <property type="protein sequence ID" value="KAB5541302.1"/>
    <property type="molecule type" value="Genomic_DNA"/>
</dbReference>
<sequence length="216" mass="24627">MGKSRYVISFCFLINDCSSFDCFLFHGCREDASSKADRKLEKKVQFYSKVRDTVSVLNAQKSITKKKKLRSRQKKLKAYDLSTLTDFLPELKSPQQSKPVAEFKLNSKSTQKLVCVLHFLSCYLIEMFSCTLSLLIEYLLCDNWFSSVRLKEGKQLSVVLNHPAFQADPLGSIHQHLLSTQPVAEEKPKKKMNKNGGKKVKGKKSKSLTTPQSMDF</sequence>
<feature type="compositionally biased region" description="Polar residues" evidence="1">
    <location>
        <begin position="207"/>
        <end position="216"/>
    </location>
</feature>
<evidence type="ECO:0000256" key="1">
    <source>
        <dbReference type="SAM" id="MobiDB-lite"/>
    </source>
</evidence>
<dbReference type="Proteomes" id="UP000326939">
    <property type="component" value="Chromosome 9"/>
</dbReference>
<evidence type="ECO:0000313" key="3">
    <source>
        <dbReference type="Proteomes" id="UP000326939"/>
    </source>
</evidence>